<organism evidence="2">
    <name type="scientific">Trepomonas sp. PC1</name>
    <dbReference type="NCBI Taxonomy" id="1076344"/>
    <lineage>
        <taxon>Eukaryota</taxon>
        <taxon>Metamonada</taxon>
        <taxon>Diplomonadida</taxon>
        <taxon>Hexamitidae</taxon>
        <taxon>Hexamitinae</taxon>
        <taxon>Trepomonas</taxon>
    </lineage>
</organism>
<name>A0A146KEW9_9EUKA</name>
<feature type="coiled-coil region" evidence="1">
    <location>
        <begin position="14"/>
        <end position="48"/>
    </location>
</feature>
<dbReference type="EMBL" id="GDID01001266">
    <property type="protein sequence ID" value="JAP95340.1"/>
    <property type="molecule type" value="Transcribed_RNA"/>
</dbReference>
<accession>A0A146KEW9</accession>
<sequence>EQHSTTFGSNQQALDDVQREKMVILAEIQRLQRQKIYLQELLQQDQSQTLQPTTFPETSAISYFNQPPLNFIQDRYGQSHCHLNQPTTKIQQLNKDLQDDDLQAFNCMQPKFPTNMSGLGGVHNPKLNFGSRFQCPQNITRFIDELQKPVMNGLQPKRDIDSDYTRVNNTQFQHTQLYNTVKAKQTPGVVSMNRLIMEEPVLKEQSKMIKIGQQMFENIPVDETFGTSVQVQGFKFRHNKEELQRFCRSKREENLKRQSQEQFFKDLAFVKQHVIKHNCILSQTPEWLLRQERFKKIAQLYCKAVQNYGAWGFEVPESCAKGIDPIDRQMFLIK</sequence>
<gene>
    <name evidence="2" type="ORF">TPC1_11700</name>
</gene>
<evidence type="ECO:0000256" key="1">
    <source>
        <dbReference type="SAM" id="Coils"/>
    </source>
</evidence>
<feature type="non-terminal residue" evidence="2">
    <location>
        <position position="1"/>
    </location>
</feature>
<feature type="non-terminal residue" evidence="2">
    <location>
        <position position="334"/>
    </location>
</feature>
<proteinExistence type="predicted"/>
<evidence type="ECO:0000313" key="2">
    <source>
        <dbReference type="EMBL" id="JAP95340.1"/>
    </source>
</evidence>
<reference evidence="2" key="1">
    <citation type="submission" date="2015-07" db="EMBL/GenBank/DDBJ databases">
        <title>Adaptation to a free-living lifestyle via gene acquisitions in the diplomonad Trepomonas sp. PC1.</title>
        <authorList>
            <person name="Xu F."/>
            <person name="Jerlstrom-Hultqvist J."/>
            <person name="Kolisko M."/>
            <person name="Simpson A.G.B."/>
            <person name="Roger A.J."/>
            <person name="Svard S.G."/>
            <person name="Andersson J.O."/>
        </authorList>
    </citation>
    <scope>NUCLEOTIDE SEQUENCE</scope>
    <source>
        <strain evidence="2">PC1</strain>
    </source>
</reference>
<dbReference type="AlphaFoldDB" id="A0A146KEW9"/>
<keyword evidence="1" id="KW-0175">Coiled coil</keyword>
<protein>
    <submittedName>
        <fullName evidence="2">Uncharacterized protein</fullName>
    </submittedName>
</protein>